<reference evidence="1" key="1">
    <citation type="journal article" date="2021" name="Nat. Commun.">
        <title>Genetic determinants of endophytism in the Arabidopsis root mycobiome.</title>
        <authorList>
            <person name="Mesny F."/>
            <person name="Miyauchi S."/>
            <person name="Thiergart T."/>
            <person name="Pickel B."/>
            <person name="Atanasova L."/>
            <person name="Karlsson M."/>
            <person name="Huettel B."/>
            <person name="Barry K.W."/>
            <person name="Haridas S."/>
            <person name="Chen C."/>
            <person name="Bauer D."/>
            <person name="Andreopoulos W."/>
            <person name="Pangilinan J."/>
            <person name="LaButti K."/>
            <person name="Riley R."/>
            <person name="Lipzen A."/>
            <person name="Clum A."/>
            <person name="Drula E."/>
            <person name="Henrissat B."/>
            <person name="Kohler A."/>
            <person name="Grigoriev I.V."/>
            <person name="Martin F.M."/>
            <person name="Hacquard S."/>
        </authorList>
    </citation>
    <scope>NUCLEOTIDE SEQUENCE</scope>
    <source>
        <strain evidence="1">MPI-CAGE-CH-0235</strain>
    </source>
</reference>
<dbReference type="OrthoDB" id="4177740at2759"/>
<organism evidence="1 2">
    <name type="scientific">Stachybotrys elegans</name>
    <dbReference type="NCBI Taxonomy" id="80388"/>
    <lineage>
        <taxon>Eukaryota</taxon>
        <taxon>Fungi</taxon>
        <taxon>Dikarya</taxon>
        <taxon>Ascomycota</taxon>
        <taxon>Pezizomycotina</taxon>
        <taxon>Sordariomycetes</taxon>
        <taxon>Hypocreomycetidae</taxon>
        <taxon>Hypocreales</taxon>
        <taxon>Stachybotryaceae</taxon>
        <taxon>Stachybotrys</taxon>
    </lineage>
</organism>
<evidence type="ECO:0000313" key="1">
    <source>
        <dbReference type="EMBL" id="KAH7329584.1"/>
    </source>
</evidence>
<name>A0A8K0T358_9HYPO</name>
<evidence type="ECO:0000313" key="2">
    <source>
        <dbReference type="Proteomes" id="UP000813444"/>
    </source>
</evidence>
<dbReference type="Proteomes" id="UP000813444">
    <property type="component" value="Unassembled WGS sequence"/>
</dbReference>
<gene>
    <name evidence="1" type="ORF">B0I35DRAFT_47676</name>
</gene>
<comment type="caution">
    <text evidence="1">The sequence shown here is derived from an EMBL/GenBank/DDBJ whole genome shotgun (WGS) entry which is preliminary data.</text>
</comment>
<proteinExistence type="predicted"/>
<protein>
    <submittedName>
        <fullName evidence="1">Uncharacterized protein</fullName>
    </submittedName>
</protein>
<keyword evidence="2" id="KW-1185">Reference proteome</keyword>
<dbReference type="EMBL" id="JAGPNK010000001">
    <property type="protein sequence ID" value="KAH7329584.1"/>
    <property type="molecule type" value="Genomic_DNA"/>
</dbReference>
<dbReference type="AlphaFoldDB" id="A0A8K0T358"/>
<accession>A0A8K0T358</accession>
<sequence length="342" mass="39966">MGSIPTPKLSCEADTDKRRRRRRRKEYRLLDRIQGKLERRWRTPIFNDDQLAEVCVTRGAPFDIDNDDPLDFDPRYFLPGTEEDVDRGMELSRQDPTIPRDNIEWYLHQPIQCHRIRQGTLRYFESCKDNRVREGEYHDTFFHKNTINITGWEKHWQVNTDKAPYFWRSWESPDNGEPCAHVIRSGRYFWWRKPGLEPWEFNSDVPHAMATVSDSEVPRNGGLLRSELLVAVRLIKSQIAHLNVYIDHRVCPGLIISFHGRFSARVVQVSIENGVFTVRPSRLLNLHVTDITPDVRLALRWYNCLPVGDTRYPISTVENLDPDDGSEEIEITSLKIVDGQAA</sequence>